<dbReference type="SUPFAM" id="SSF51445">
    <property type="entry name" value="(Trans)glycosidases"/>
    <property type="match status" value="1"/>
</dbReference>
<dbReference type="EMBL" id="JAGEVG010000007">
    <property type="protein sequence ID" value="MBO3098153.1"/>
    <property type="molecule type" value="Genomic_DNA"/>
</dbReference>
<accession>A0ABS3STC5</accession>
<dbReference type="InterPro" id="IPR045857">
    <property type="entry name" value="O16G_dom_2"/>
</dbReference>
<comment type="caution">
    <text evidence="2">The sequence shown here is derived from an EMBL/GenBank/DDBJ whole genome shotgun (WGS) entry which is preliminary data.</text>
</comment>
<dbReference type="PROSITE" id="PS51257">
    <property type="entry name" value="PROKAR_LIPOPROTEIN"/>
    <property type="match status" value="1"/>
</dbReference>
<gene>
    <name evidence="2" type="ORF">J4051_07735</name>
</gene>
<sequence length="547" mass="63451">MKNIVSLTCLALIVISCKQNTQQLANNSEKEHLINWNDEIIYHVMPRSFYDSNGDRHGDLNGFVEKLDYLKELGVTTILFTPLYESGFYHNYFPTDYEKIDPEYGTMEEYIRFIKAVHSKGLKFLMDMETQYAQGEHRWFADSYKNPDSEYSDFIYYTDSLNKYPEQIFMPAKSELFDFKTWPNTESHHIVILDLQNQRVKDWMINFYKFWVDPNQDGSFEDGVDGFRIDHIMDDLDHKGILTNLYKDLWKPIFEACKEVNPDIFILGEQSDWGDYGDVMVKESGADAAFNFSLKFALTSEAKANDMYKSTETLGVHMDPQAIHRAVNENLKRFKDHTYAITFLENHDVARFATLSGNEDQMRLGGVLNLLLPGVPSIYYGQELGVTGKIHEWGSDVNHLPLREAFPWTPDYNDEGTAVFYKDSGEWWDISFWNTDTPKKLALSVQQKDETSLWNHYRKVIALRKDNAAFRRGTYEPILNDHLDVLAFKRAYEDETFAVVANVSNAEITVADFNLKQWQTDPVYGELHVNAEGELTLPPYGYAILKK</sequence>
<keyword evidence="3" id="KW-1185">Reference proteome</keyword>
<dbReference type="Pfam" id="PF00128">
    <property type="entry name" value="Alpha-amylase"/>
    <property type="match status" value="1"/>
</dbReference>
<reference evidence="2 3" key="1">
    <citation type="submission" date="2021-03" db="EMBL/GenBank/DDBJ databases">
        <title>Gelidibacter sp. nov., isolated from costal sediment.</title>
        <authorList>
            <person name="Lun K.-Y."/>
        </authorList>
    </citation>
    <scope>NUCLEOTIDE SEQUENCE [LARGE SCALE GENOMIC DNA]</scope>
    <source>
        <strain evidence="2 3">DF109</strain>
    </source>
</reference>
<feature type="domain" description="Glycosyl hydrolase family 13 catalytic" evidence="1">
    <location>
        <begin position="43"/>
        <end position="464"/>
    </location>
</feature>
<dbReference type="InterPro" id="IPR032091">
    <property type="entry name" value="Malt_amylase-like_C"/>
</dbReference>
<dbReference type="SUPFAM" id="SSF51011">
    <property type="entry name" value="Glycosyl hydrolase domain"/>
    <property type="match status" value="1"/>
</dbReference>
<protein>
    <submittedName>
        <fullName evidence="2">Alpha-glucosidase C-terminal domain-containing protein</fullName>
    </submittedName>
</protein>
<evidence type="ECO:0000313" key="2">
    <source>
        <dbReference type="EMBL" id="MBO3098153.1"/>
    </source>
</evidence>
<dbReference type="InterPro" id="IPR013780">
    <property type="entry name" value="Glyco_hydro_b"/>
</dbReference>
<dbReference type="Gene3D" id="3.90.400.10">
    <property type="entry name" value="Oligo-1,6-glucosidase, Domain 2"/>
    <property type="match status" value="1"/>
</dbReference>
<organism evidence="2 3">
    <name type="scientific">Gelidibacter pelagius</name>
    <dbReference type="NCBI Taxonomy" id="2819985"/>
    <lineage>
        <taxon>Bacteria</taxon>
        <taxon>Pseudomonadati</taxon>
        <taxon>Bacteroidota</taxon>
        <taxon>Flavobacteriia</taxon>
        <taxon>Flavobacteriales</taxon>
        <taxon>Flavobacteriaceae</taxon>
        <taxon>Gelidibacter</taxon>
    </lineage>
</organism>
<dbReference type="RefSeq" id="WP_208233296.1">
    <property type="nucleotide sequence ID" value="NZ_JAGEVG010000007.1"/>
</dbReference>
<dbReference type="Proteomes" id="UP000681315">
    <property type="component" value="Unassembled WGS sequence"/>
</dbReference>
<dbReference type="Gene3D" id="3.20.20.80">
    <property type="entry name" value="Glycosidases"/>
    <property type="match status" value="1"/>
</dbReference>
<dbReference type="SMART" id="SM00642">
    <property type="entry name" value="Aamy"/>
    <property type="match status" value="1"/>
</dbReference>
<proteinExistence type="predicted"/>
<evidence type="ECO:0000313" key="3">
    <source>
        <dbReference type="Proteomes" id="UP000681315"/>
    </source>
</evidence>
<dbReference type="Pfam" id="PF16657">
    <property type="entry name" value="Malt_amylase_C"/>
    <property type="match status" value="1"/>
</dbReference>
<name>A0ABS3STC5_9FLAO</name>
<evidence type="ECO:0000259" key="1">
    <source>
        <dbReference type="SMART" id="SM00642"/>
    </source>
</evidence>
<dbReference type="InterPro" id="IPR006047">
    <property type="entry name" value="GH13_cat_dom"/>
</dbReference>
<dbReference type="Gene3D" id="2.60.40.1180">
    <property type="entry name" value="Golgi alpha-mannosidase II"/>
    <property type="match status" value="1"/>
</dbReference>
<dbReference type="PANTHER" id="PTHR10357">
    <property type="entry name" value="ALPHA-AMYLASE FAMILY MEMBER"/>
    <property type="match status" value="1"/>
</dbReference>
<dbReference type="InterPro" id="IPR017853">
    <property type="entry name" value="GH"/>
</dbReference>